<evidence type="ECO:0000259" key="8">
    <source>
        <dbReference type="Pfam" id="PF05057"/>
    </source>
</evidence>
<dbReference type="PANTHER" id="PTHR48182:SF2">
    <property type="entry name" value="PROTEIN SERAC1"/>
    <property type="match status" value="1"/>
</dbReference>
<dbReference type="Pfam" id="PF05057">
    <property type="entry name" value="DUF676"/>
    <property type="match status" value="1"/>
</dbReference>
<gene>
    <name evidence="9" type="ORF">BJ508DRAFT_49908</name>
</gene>
<dbReference type="GO" id="GO:0005739">
    <property type="term" value="C:mitochondrion"/>
    <property type="evidence" value="ECO:0007669"/>
    <property type="project" value="UniProtKB-SubCell"/>
</dbReference>
<keyword evidence="6" id="KW-0496">Mitochondrion</keyword>
<organism evidence="9 10">
    <name type="scientific">Ascobolus immersus RN42</name>
    <dbReference type="NCBI Taxonomy" id="1160509"/>
    <lineage>
        <taxon>Eukaryota</taxon>
        <taxon>Fungi</taxon>
        <taxon>Dikarya</taxon>
        <taxon>Ascomycota</taxon>
        <taxon>Pezizomycotina</taxon>
        <taxon>Pezizomycetes</taxon>
        <taxon>Pezizales</taxon>
        <taxon>Ascobolaceae</taxon>
        <taxon>Ascobolus</taxon>
    </lineage>
</organism>
<sequence>MRFRSILCRGFWNRQRNPANDTSSEDFREIGDGSSTTATVTEALEKNKDQRKKGGLGLLELHKPSEGSPNDISADIVFVHGLTGGRESTWSRPQSEPWPKTLLAKSLPNCRISTFGYDAEVVNICKMASQCNVRDHARKLVQALTVLREEEPNNRAPIIFIAHSLGGLICEDAIVLLQKDSLAAPTSTSSRLWMGHLSMMLLGVPHGGTALATRAESLTVLFPRPANKNLLHVLKKDNELLSRIQEDCHAAINSRPMLGLSPIHVKCFFEELPTRELNSRQIVPRSSAQFSPAHPPLAIYANHADMGKFEDANNETYKTIVTYLKRWIREAAGPNEQ</sequence>
<evidence type="ECO:0000256" key="4">
    <source>
        <dbReference type="ARBA" id="ARBA00007920"/>
    </source>
</evidence>
<dbReference type="AlphaFoldDB" id="A0A3N4HH87"/>
<keyword evidence="10" id="KW-1185">Reference proteome</keyword>
<feature type="domain" description="DUF676" evidence="8">
    <location>
        <begin position="76"/>
        <end position="183"/>
    </location>
</feature>
<dbReference type="GO" id="GO:0005783">
    <property type="term" value="C:endoplasmic reticulum"/>
    <property type="evidence" value="ECO:0007669"/>
    <property type="project" value="UniProtKB-SubCell"/>
</dbReference>
<evidence type="ECO:0000313" key="10">
    <source>
        <dbReference type="Proteomes" id="UP000275078"/>
    </source>
</evidence>
<evidence type="ECO:0000256" key="2">
    <source>
        <dbReference type="ARBA" id="ARBA00004240"/>
    </source>
</evidence>
<dbReference type="InterPro" id="IPR029058">
    <property type="entry name" value="AB_hydrolase_fold"/>
</dbReference>
<dbReference type="Gene3D" id="3.40.50.1820">
    <property type="entry name" value="alpha/beta hydrolase"/>
    <property type="match status" value="1"/>
</dbReference>
<dbReference type="PANTHER" id="PTHR48182">
    <property type="entry name" value="PROTEIN SERAC1"/>
    <property type="match status" value="1"/>
</dbReference>
<dbReference type="InterPro" id="IPR007751">
    <property type="entry name" value="DUF676_lipase-like"/>
</dbReference>
<dbReference type="EMBL" id="ML119822">
    <property type="protein sequence ID" value="RPA73405.1"/>
    <property type="molecule type" value="Genomic_DNA"/>
</dbReference>
<evidence type="ECO:0000256" key="5">
    <source>
        <dbReference type="ARBA" id="ARBA00022824"/>
    </source>
</evidence>
<accession>A0A3N4HH87</accession>
<dbReference type="GO" id="GO:0016020">
    <property type="term" value="C:membrane"/>
    <property type="evidence" value="ECO:0007669"/>
    <property type="project" value="UniProtKB-SubCell"/>
</dbReference>
<protein>
    <recommendedName>
        <fullName evidence="8">DUF676 domain-containing protein</fullName>
    </recommendedName>
</protein>
<dbReference type="Proteomes" id="UP000275078">
    <property type="component" value="Unassembled WGS sequence"/>
</dbReference>
<evidence type="ECO:0000256" key="3">
    <source>
        <dbReference type="ARBA" id="ARBA00004370"/>
    </source>
</evidence>
<comment type="similarity">
    <text evidence="4">Belongs to the putative lipase ROG1 family.</text>
</comment>
<comment type="subcellular location">
    <subcellularLocation>
        <location evidence="2">Endoplasmic reticulum</location>
    </subcellularLocation>
    <subcellularLocation>
        <location evidence="3">Membrane</location>
    </subcellularLocation>
    <subcellularLocation>
        <location evidence="1">Mitochondrion</location>
    </subcellularLocation>
</comment>
<evidence type="ECO:0000256" key="1">
    <source>
        <dbReference type="ARBA" id="ARBA00004173"/>
    </source>
</evidence>
<reference evidence="9 10" key="1">
    <citation type="journal article" date="2018" name="Nat. Ecol. Evol.">
        <title>Pezizomycetes genomes reveal the molecular basis of ectomycorrhizal truffle lifestyle.</title>
        <authorList>
            <person name="Murat C."/>
            <person name="Payen T."/>
            <person name="Noel B."/>
            <person name="Kuo A."/>
            <person name="Morin E."/>
            <person name="Chen J."/>
            <person name="Kohler A."/>
            <person name="Krizsan K."/>
            <person name="Balestrini R."/>
            <person name="Da Silva C."/>
            <person name="Montanini B."/>
            <person name="Hainaut M."/>
            <person name="Levati E."/>
            <person name="Barry K.W."/>
            <person name="Belfiori B."/>
            <person name="Cichocki N."/>
            <person name="Clum A."/>
            <person name="Dockter R.B."/>
            <person name="Fauchery L."/>
            <person name="Guy J."/>
            <person name="Iotti M."/>
            <person name="Le Tacon F."/>
            <person name="Lindquist E.A."/>
            <person name="Lipzen A."/>
            <person name="Malagnac F."/>
            <person name="Mello A."/>
            <person name="Molinier V."/>
            <person name="Miyauchi S."/>
            <person name="Poulain J."/>
            <person name="Riccioni C."/>
            <person name="Rubini A."/>
            <person name="Sitrit Y."/>
            <person name="Splivallo R."/>
            <person name="Traeger S."/>
            <person name="Wang M."/>
            <person name="Zifcakova L."/>
            <person name="Wipf D."/>
            <person name="Zambonelli A."/>
            <person name="Paolocci F."/>
            <person name="Nowrousian M."/>
            <person name="Ottonello S."/>
            <person name="Baldrian P."/>
            <person name="Spatafora J.W."/>
            <person name="Henrissat B."/>
            <person name="Nagy L.G."/>
            <person name="Aury J.M."/>
            <person name="Wincker P."/>
            <person name="Grigoriev I.V."/>
            <person name="Bonfante P."/>
            <person name="Martin F.M."/>
        </authorList>
    </citation>
    <scope>NUCLEOTIDE SEQUENCE [LARGE SCALE GENOMIC DNA]</scope>
    <source>
        <strain evidence="9 10">RN42</strain>
    </source>
</reference>
<dbReference type="SUPFAM" id="SSF53474">
    <property type="entry name" value="alpha/beta-Hydrolases"/>
    <property type="match status" value="1"/>
</dbReference>
<evidence type="ECO:0000256" key="6">
    <source>
        <dbReference type="ARBA" id="ARBA00023128"/>
    </source>
</evidence>
<name>A0A3N4HH87_ASCIM</name>
<evidence type="ECO:0000313" key="9">
    <source>
        <dbReference type="EMBL" id="RPA73405.1"/>
    </source>
</evidence>
<proteinExistence type="inferred from homology"/>
<keyword evidence="7" id="KW-0472">Membrane</keyword>
<dbReference type="OrthoDB" id="427518at2759"/>
<evidence type="ECO:0000256" key="7">
    <source>
        <dbReference type="ARBA" id="ARBA00023136"/>
    </source>
</evidence>
<dbReference type="InterPro" id="IPR052374">
    <property type="entry name" value="SERAC1"/>
</dbReference>
<keyword evidence="5" id="KW-0256">Endoplasmic reticulum</keyword>